<evidence type="ECO:0000313" key="1">
    <source>
        <dbReference type="EMBL" id="TPN82378.1"/>
    </source>
</evidence>
<dbReference type="RefSeq" id="WP_140597309.1">
    <property type="nucleotide sequence ID" value="NZ_VFWZ01000009.1"/>
</dbReference>
<reference evidence="1 2" key="1">
    <citation type="submission" date="2019-06" db="EMBL/GenBank/DDBJ databases">
        <authorList>
            <person name="Meng X."/>
        </authorList>
    </citation>
    <scope>NUCLEOTIDE SEQUENCE [LARGE SCALE GENOMIC DNA]</scope>
    <source>
        <strain evidence="1 2">M625</strain>
    </source>
</reference>
<evidence type="ECO:0000313" key="2">
    <source>
        <dbReference type="Proteomes" id="UP000315540"/>
    </source>
</evidence>
<keyword evidence="2" id="KW-1185">Reference proteome</keyword>
<dbReference type="OrthoDB" id="1163917at2"/>
<proteinExistence type="predicted"/>
<comment type="caution">
    <text evidence="1">The sequence shown here is derived from an EMBL/GenBank/DDBJ whole genome shotgun (WGS) entry which is preliminary data.</text>
</comment>
<gene>
    <name evidence="1" type="ORF">FHK87_23445</name>
</gene>
<dbReference type="EMBL" id="VFWZ01000009">
    <property type="protein sequence ID" value="TPN82378.1"/>
    <property type="molecule type" value="Genomic_DNA"/>
</dbReference>
<dbReference type="AlphaFoldDB" id="A0A504J304"/>
<protein>
    <submittedName>
        <fullName evidence="1">Uncharacterized protein</fullName>
    </submittedName>
</protein>
<organism evidence="1 2">
    <name type="scientific">Aquimarina algicola</name>
    <dbReference type="NCBI Taxonomy" id="2589995"/>
    <lineage>
        <taxon>Bacteria</taxon>
        <taxon>Pseudomonadati</taxon>
        <taxon>Bacteroidota</taxon>
        <taxon>Flavobacteriia</taxon>
        <taxon>Flavobacteriales</taxon>
        <taxon>Flavobacteriaceae</taxon>
        <taxon>Aquimarina</taxon>
    </lineage>
</organism>
<accession>A0A504J304</accession>
<dbReference type="Proteomes" id="UP000315540">
    <property type="component" value="Unassembled WGS sequence"/>
</dbReference>
<sequence length="62" mass="6468">MKKILELSGTQKLTKEQQQNIKGAANSVSCCPSGNGCLISSTGDEFVCVPGRCFGSSKCILA</sequence>
<name>A0A504J304_9FLAO</name>